<dbReference type="GO" id="GO:0022904">
    <property type="term" value="P:respiratory electron transport chain"/>
    <property type="evidence" value="ECO:0007669"/>
    <property type="project" value="InterPro"/>
</dbReference>
<keyword evidence="6" id="KW-0249">Electron transport</keyword>
<name>A0A2K2HDF0_9BACT</name>
<keyword evidence="7 10" id="KW-1133">Transmembrane helix</keyword>
<evidence type="ECO:0000256" key="4">
    <source>
        <dbReference type="ARBA" id="ARBA00022692"/>
    </source>
</evidence>
<proteinExistence type="predicted"/>
<dbReference type="GO" id="GO:0016491">
    <property type="term" value="F:oxidoreductase activity"/>
    <property type="evidence" value="ECO:0007669"/>
    <property type="project" value="InterPro"/>
</dbReference>
<evidence type="ECO:0000256" key="7">
    <source>
        <dbReference type="ARBA" id="ARBA00022989"/>
    </source>
</evidence>
<feature type="transmembrane region" description="Helical" evidence="10">
    <location>
        <begin position="177"/>
        <end position="199"/>
    </location>
</feature>
<dbReference type="GO" id="GO:0009055">
    <property type="term" value="F:electron transfer activity"/>
    <property type="evidence" value="ECO:0007669"/>
    <property type="project" value="InterPro"/>
</dbReference>
<keyword evidence="2" id="KW-0813">Transport</keyword>
<keyword evidence="8" id="KW-0408">Iron</keyword>
<feature type="domain" description="Cytochrome b/b6 N-terminal region profile" evidence="11">
    <location>
        <begin position="1"/>
        <end position="208"/>
    </location>
</feature>
<comment type="subcellular location">
    <subcellularLocation>
        <location evidence="1">Membrane</location>
        <topology evidence="1">Multi-pass membrane protein</topology>
    </subcellularLocation>
</comment>
<feature type="transmembrane region" description="Helical" evidence="10">
    <location>
        <begin position="28"/>
        <end position="53"/>
    </location>
</feature>
<sequence length="351" mass="38878">MNGPQRNFLDHLHPARVRLRSLHPKTTLGLGIAAMTCLGILLITGLTLLLYYLPDQQRAYERILHLTTTLRFGTLLRNLHYLAGNALLILAVLHLARVALTAGYRGRRLNWCYGLLMLFLIFAGAFTGYLLPWDQLAYWALKVGSSLADYLPLLGHPLKVFLLGGEEIGAETLLRAFAIHAAVVPCGLVGLAGLHLWRVRRDGGLATPCETPAELPARPWLYRAEGSVALITLTVLLLLALWLNAPLGERADPGHPPNPAKAPWYFVGFQEMVSYSATWGGVIVPSLMILFLALLPWLDRRERGGGRWLAPGARPWQLLLMLMLCSQLVFIAIGLWCRGPNWSWIWPPGGG</sequence>
<organism evidence="12 13">
    <name type="scientific">Geothermobacter hydrogeniphilus</name>
    <dbReference type="NCBI Taxonomy" id="1969733"/>
    <lineage>
        <taxon>Bacteria</taxon>
        <taxon>Pseudomonadati</taxon>
        <taxon>Thermodesulfobacteriota</taxon>
        <taxon>Desulfuromonadia</taxon>
        <taxon>Desulfuromonadales</taxon>
        <taxon>Geothermobacteraceae</taxon>
        <taxon>Geothermobacter</taxon>
    </lineage>
</organism>
<keyword evidence="3" id="KW-0349">Heme</keyword>
<keyword evidence="5" id="KW-0479">Metal-binding</keyword>
<dbReference type="PANTHER" id="PTHR19271:SF16">
    <property type="entry name" value="CYTOCHROME B"/>
    <property type="match status" value="1"/>
</dbReference>
<gene>
    <name evidence="12" type="ORF">C2E25_03225</name>
</gene>
<feature type="transmembrane region" description="Helical" evidence="10">
    <location>
        <begin position="220"/>
        <end position="243"/>
    </location>
</feature>
<dbReference type="Pfam" id="PF00033">
    <property type="entry name" value="Cytochrome_B"/>
    <property type="match status" value="1"/>
</dbReference>
<evidence type="ECO:0000256" key="2">
    <source>
        <dbReference type="ARBA" id="ARBA00022448"/>
    </source>
</evidence>
<dbReference type="RefSeq" id="WP_103114349.1">
    <property type="nucleotide sequence ID" value="NZ_PPFX01000004.1"/>
</dbReference>
<dbReference type="EMBL" id="PPFX01000004">
    <property type="protein sequence ID" value="PNU21318.1"/>
    <property type="molecule type" value="Genomic_DNA"/>
</dbReference>
<evidence type="ECO:0000313" key="13">
    <source>
        <dbReference type="Proteomes" id="UP000236340"/>
    </source>
</evidence>
<dbReference type="AlphaFoldDB" id="A0A2K2HDF0"/>
<dbReference type="PANTHER" id="PTHR19271">
    <property type="entry name" value="CYTOCHROME B"/>
    <property type="match status" value="1"/>
</dbReference>
<feature type="transmembrane region" description="Helical" evidence="10">
    <location>
        <begin position="112"/>
        <end position="131"/>
    </location>
</feature>
<protein>
    <submittedName>
        <fullName evidence="12">Cytochrome B6</fullName>
    </submittedName>
</protein>
<evidence type="ECO:0000259" key="11">
    <source>
        <dbReference type="PROSITE" id="PS51002"/>
    </source>
</evidence>
<dbReference type="Gene3D" id="1.20.810.10">
    <property type="entry name" value="Cytochrome Bc1 Complex, Chain C"/>
    <property type="match status" value="1"/>
</dbReference>
<evidence type="ECO:0000256" key="8">
    <source>
        <dbReference type="ARBA" id="ARBA00023004"/>
    </source>
</evidence>
<keyword evidence="4 10" id="KW-0812">Transmembrane</keyword>
<keyword evidence="9 10" id="KW-0472">Membrane</keyword>
<dbReference type="Proteomes" id="UP000236340">
    <property type="component" value="Unassembled WGS sequence"/>
</dbReference>
<feature type="transmembrane region" description="Helical" evidence="10">
    <location>
        <begin position="318"/>
        <end position="336"/>
    </location>
</feature>
<dbReference type="InterPro" id="IPR027387">
    <property type="entry name" value="Cytb/b6-like_sf"/>
</dbReference>
<evidence type="ECO:0000256" key="6">
    <source>
        <dbReference type="ARBA" id="ARBA00022982"/>
    </source>
</evidence>
<dbReference type="GO" id="GO:0016020">
    <property type="term" value="C:membrane"/>
    <property type="evidence" value="ECO:0007669"/>
    <property type="project" value="UniProtKB-SubCell"/>
</dbReference>
<dbReference type="InterPro" id="IPR005798">
    <property type="entry name" value="Cyt_b/b6_C"/>
</dbReference>
<dbReference type="InterPro" id="IPR036150">
    <property type="entry name" value="Cyt_b/b6_C_sf"/>
</dbReference>
<reference evidence="12 13" key="1">
    <citation type="journal article" date="2018" name="Genome Announc.">
        <title>Genome Sequence of Geothermobacter sp. HR-1 Iron Reducer from the Loihi Seamount.</title>
        <authorList>
            <person name="Smith H."/>
            <person name="Abuyen K."/>
            <person name="Tremblay J."/>
            <person name="Savalia P."/>
            <person name="Perez-Rodriguez I."/>
            <person name="Emerson D."/>
            <person name="Tully B."/>
            <person name="Amend J."/>
        </authorList>
    </citation>
    <scope>NUCLEOTIDE SEQUENCE [LARGE SCALE GENOMIC DNA]</scope>
    <source>
        <strain evidence="12 13">HR-1</strain>
    </source>
</reference>
<dbReference type="SUPFAM" id="SSF81648">
    <property type="entry name" value="a domain/subunit of cytochrome bc1 complex (Ubiquinol-cytochrome c reductase)"/>
    <property type="match status" value="1"/>
</dbReference>
<evidence type="ECO:0000256" key="1">
    <source>
        <dbReference type="ARBA" id="ARBA00004141"/>
    </source>
</evidence>
<dbReference type="PROSITE" id="PS51002">
    <property type="entry name" value="CYTB_NTER"/>
    <property type="match status" value="1"/>
</dbReference>
<evidence type="ECO:0000256" key="3">
    <source>
        <dbReference type="ARBA" id="ARBA00022617"/>
    </source>
</evidence>
<feature type="transmembrane region" description="Helical" evidence="10">
    <location>
        <begin position="277"/>
        <end position="298"/>
    </location>
</feature>
<evidence type="ECO:0000256" key="5">
    <source>
        <dbReference type="ARBA" id="ARBA00022723"/>
    </source>
</evidence>
<evidence type="ECO:0000256" key="10">
    <source>
        <dbReference type="SAM" id="Phobius"/>
    </source>
</evidence>
<dbReference type="GO" id="GO:0046872">
    <property type="term" value="F:metal ion binding"/>
    <property type="evidence" value="ECO:0007669"/>
    <property type="project" value="UniProtKB-KW"/>
</dbReference>
<accession>A0A2K2HDF0</accession>
<evidence type="ECO:0000313" key="12">
    <source>
        <dbReference type="EMBL" id="PNU21318.1"/>
    </source>
</evidence>
<dbReference type="SUPFAM" id="SSF81342">
    <property type="entry name" value="Transmembrane di-heme cytochromes"/>
    <property type="match status" value="1"/>
</dbReference>
<dbReference type="InterPro" id="IPR005797">
    <property type="entry name" value="Cyt_b/b6_N"/>
</dbReference>
<dbReference type="Pfam" id="PF00032">
    <property type="entry name" value="Cytochrom_B_C"/>
    <property type="match status" value="1"/>
</dbReference>
<comment type="caution">
    <text evidence="12">The sequence shown here is derived from an EMBL/GenBank/DDBJ whole genome shotgun (WGS) entry which is preliminary data.</text>
</comment>
<dbReference type="InterPro" id="IPR016174">
    <property type="entry name" value="Di-haem_cyt_TM"/>
</dbReference>
<feature type="transmembrane region" description="Helical" evidence="10">
    <location>
        <begin position="79"/>
        <end position="100"/>
    </location>
</feature>
<dbReference type="OrthoDB" id="9804503at2"/>
<evidence type="ECO:0000256" key="9">
    <source>
        <dbReference type="ARBA" id="ARBA00023136"/>
    </source>
</evidence>